<evidence type="ECO:0000313" key="3">
    <source>
        <dbReference type="Proteomes" id="UP000035100"/>
    </source>
</evidence>
<dbReference type="eggNOG" id="COG1082">
    <property type="taxonomic scope" value="Bacteria"/>
</dbReference>
<keyword evidence="2" id="KW-0413">Isomerase</keyword>
<dbReference type="RefSeq" id="WP_018304384.1">
    <property type="nucleotide sequence ID" value="NZ_KB902313.1"/>
</dbReference>
<reference evidence="2 3" key="1">
    <citation type="submission" date="2013-01" db="EMBL/GenBank/DDBJ databases">
        <authorList>
            <person name="Fiebig A."/>
            <person name="Goeker M."/>
            <person name="Klenk H.-P.P."/>
        </authorList>
    </citation>
    <scope>NUCLEOTIDE SEQUENCE [LARGE SCALE GENOMIC DNA]</scope>
    <source>
        <strain evidence="2 3">DSM 24838</strain>
    </source>
</reference>
<accession>A0A0D0QII4</accession>
<dbReference type="PATRIC" id="fig|1123501.6.peg.309"/>
<organism evidence="2 3">
    <name type="scientific">Wenxinia marina DSM 24838</name>
    <dbReference type="NCBI Taxonomy" id="1123501"/>
    <lineage>
        <taxon>Bacteria</taxon>
        <taxon>Pseudomonadati</taxon>
        <taxon>Pseudomonadota</taxon>
        <taxon>Alphaproteobacteria</taxon>
        <taxon>Rhodobacterales</taxon>
        <taxon>Roseobacteraceae</taxon>
        <taxon>Wenxinia</taxon>
    </lineage>
</organism>
<dbReference type="SUPFAM" id="SSF51658">
    <property type="entry name" value="Xylose isomerase-like"/>
    <property type="match status" value="1"/>
</dbReference>
<evidence type="ECO:0000313" key="2">
    <source>
        <dbReference type="EMBL" id="KIQ70878.1"/>
    </source>
</evidence>
<dbReference type="PANTHER" id="PTHR12110">
    <property type="entry name" value="HYDROXYPYRUVATE ISOMERASE"/>
    <property type="match status" value="1"/>
</dbReference>
<proteinExistence type="predicted"/>
<dbReference type="PANTHER" id="PTHR12110:SF41">
    <property type="entry name" value="INOSOSE DEHYDRATASE"/>
    <property type="match status" value="1"/>
</dbReference>
<sequence length="243" mass="26139">MTIAYQLYCSRNWPLADTMKMLGDAGYEAVEGYGGVFEDTGATKALMEENGLSMPSGHFALDLVESDPGKALGIAKALGVTKIYVPFVMPDARPTDRAGWEAFAKRLAEAGKPVRDAGLGYGWHNHDFELADLGGVTPLELIADAGTDLELDLGWVLRAGKDPAEWLNKFAGKVTAAHVKDIAPAGEATDEDGWADVGHGVQDWGAIRAALDAQGVDHLVIEHDKPNDHARFARRSIETVKGW</sequence>
<dbReference type="InterPro" id="IPR050312">
    <property type="entry name" value="IolE/XylAMocC-like"/>
</dbReference>
<dbReference type="EMBL" id="AONG01000003">
    <property type="protein sequence ID" value="KIQ70878.1"/>
    <property type="molecule type" value="Genomic_DNA"/>
</dbReference>
<protein>
    <submittedName>
        <fullName evidence="2">Sugar phosphate isomerase/epimerase</fullName>
    </submittedName>
</protein>
<dbReference type="STRING" id="1123501.Wenmar_00252"/>
<dbReference type="InterPro" id="IPR036237">
    <property type="entry name" value="Xyl_isomerase-like_sf"/>
</dbReference>
<dbReference type="Proteomes" id="UP000035100">
    <property type="component" value="Unassembled WGS sequence"/>
</dbReference>
<dbReference type="OrthoDB" id="9798407at2"/>
<feature type="domain" description="Xylose isomerase-like TIM barrel" evidence="1">
    <location>
        <begin position="24"/>
        <end position="228"/>
    </location>
</feature>
<dbReference type="GO" id="GO:0016853">
    <property type="term" value="F:isomerase activity"/>
    <property type="evidence" value="ECO:0007669"/>
    <property type="project" value="UniProtKB-KW"/>
</dbReference>
<gene>
    <name evidence="2" type="ORF">Wenmar_00252</name>
</gene>
<comment type="caution">
    <text evidence="2">The sequence shown here is derived from an EMBL/GenBank/DDBJ whole genome shotgun (WGS) entry which is preliminary data.</text>
</comment>
<dbReference type="Pfam" id="PF01261">
    <property type="entry name" value="AP_endonuc_2"/>
    <property type="match status" value="1"/>
</dbReference>
<dbReference type="Gene3D" id="3.20.20.150">
    <property type="entry name" value="Divalent-metal-dependent TIM barrel enzymes"/>
    <property type="match status" value="1"/>
</dbReference>
<name>A0A0D0QII4_9RHOB</name>
<evidence type="ECO:0000259" key="1">
    <source>
        <dbReference type="Pfam" id="PF01261"/>
    </source>
</evidence>
<dbReference type="InterPro" id="IPR013022">
    <property type="entry name" value="Xyl_isomerase-like_TIM-brl"/>
</dbReference>
<keyword evidence="3" id="KW-1185">Reference proteome</keyword>
<dbReference type="AlphaFoldDB" id="A0A0D0QII4"/>